<evidence type="ECO:0000313" key="2">
    <source>
        <dbReference type="EMBL" id="KAF7633730.1"/>
    </source>
</evidence>
<gene>
    <name evidence="2" type="ORF">Mgra_00006909</name>
</gene>
<feature type="region of interest" description="Disordered" evidence="1">
    <location>
        <begin position="111"/>
        <end position="134"/>
    </location>
</feature>
<name>A0A8S9ZKE6_9BILA</name>
<protein>
    <submittedName>
        <fullName evidence="2">Uncharacterized protein</fullName>
    </submittedName>
</protein>
<dbReference type="OrthoDB" id="5896262at2759"/>
<dbReference type="EMBL" id="JABEBT010000071">
    <property type="protein sequence ID" value="KAF7633730.1"/>
    <property type="molecule type" value="Genomic_DNA"/>
</dbReference>
<comment type="caution">
    <text evidence="2">The sequence shown here is derived from an EMBL/GenBank/DDBJ whole genome shotgun (WGS) entry which is preliminary data.</text>
</comment>
<reference evidence="2" key="1">
    <citation type="journal article" date="2020" name="Ecol. Evol.">
        <title>Genome structure and content of the rice root-knot nematode (Meloidogyne graminicola).</title>
        <authorList>
            <person name="Phan N.T."/>
            <person name="Danchin E.G.J."/>
            <person name="Klopp C."/>
            <person name="Perfus-Barbeoch L."/>
            <person name="Kozlowski D.K."/>
            <person name="Koutsovoulos G.D."/>
            <person name="Lopez-Roques C."/>
            <person name="Bouchez O."/>
            <person name="Zahm M."/>
            <person name="Besnard G."/>
            <person name="Bellafiore S."/>
        </authorList>
    </citation>
    <scope>NUCLEOTIDE SEQUENCE</scope>
    <source>
        <strain evidence="2">VN-18</strain>
    </source>
</reference>
<evidence type="ECO:0000313" key="3">
    <source>
        <dbReference type="Proteomes" id="UP000605970"/>
    </source>
</evidence>
<accession>A0A8S9ZKE6</accession>
<dbReference type="AlphaFoldDB" id="A0A8S9ZKE6"/>
<organism evidence="2 3">
    <name type="scientific">Meloidogyne graminicola</name>
    <dbReference type="NCBI Taxonomy" id="189291"/>
    <lineage>
        <taxon>Eukaryota</taxon>
        <taxon>Metazoa</taxon>
        <taxon>Ecdysozoa</taxon>
        <taxon>Nematoda</taxon>
        <taxon>Chromadorea</taxon>
        <taxon>Rhabditida</taxon>
        <taxon>Tylenchina</taxon>
        <taxon>Tylenchomorpha</taxon>
        <taxon>Tylenchoidea</taxon>
        <taxon>Meloidogynidae</taxon>
        <taxon>Meloidogyninae</taxon>
        <taxon>Meloidogyne</taxon>
    </lineage>
</organism>
<proteinExistence type="predicted"/>
<dbReference type="Proteomes" id="UP000605970">
    <property type="component" value="Unassembled WGS sequence"/>
</dbReference>
<sequence>MFKQQEETRKLIACFKAKQELKLMECHQFDHCLGMIDKYSSRNINQINESLNSTLEDVSEGLISSFKPSEKSLRSILSSLPNSSTGRDSLSRRRSSASEALLKLRIMNNVPTISTKSPPCQKSPPRTTPRSPTERYLTKFPQNISSRESISNDEALILRQSLGPVELLEDLPNASQLGMVLDLSHSPSVSLPDVNILIKKEDEYSEEKKFIENYVKLHWNEFIENGEIVNDLFSIEEILKNNLNDQLKIPNNLLQQLCYEHWFNLIWNSNCLLSSKHILLSKENLIGYLQKEILSPFIDKLKKEICPNGIKTRAEKTSHLALDVNRLLLAQYNL</sequence>
<feature type="compositionally biased region" description="Polar residues" evidence="1">
    <location>
        <begin position="111"/>
        <end position="120"/>
    </location>
</feature>
<keyword evidence="3" id="KW-1185">Reference proteome</keyword>
<evidence type="ECO:0000256" key="1">
    <source>
        <dbReference type="SAM" id="MobiDB-lite"/>
    </source>
</evidence>